<feature type="signal peptide" evidence="1">
    <location>
        <begin position="1"/>
        <end position="15"/>
    </location>
</feature>
<protein>
    <submittedName>
        <fullName evidence="2">Putative secreted protein</fullName>
    </submittedName>
</protein>
<accession>A0A2M4CBK4</accession>
<keyword evidence="1" id="KW-0732">Signal</keyword>
<name>A0A2M4CBK4_9DIPT</name>
<dbReference type="AlphaFoldDB" id="A0A2M4CBK4"/>
<sequence length="80" mass="9244">MNVIIISFCFAYTTASYVASTLHYHRSTSVPFLSQQRHIQACCKLYFVCWCSCLSDSQVFSFNGACRQCCFEPMKKFSRD</sequence>
<organism evidence="2">
    <name type="scientific">Anopheles marajoara</name>
    <dbReference type="NCBI Taxonomy" id="58244"/>
    <lineage>
        <taxon>Eukaryota</taxon>
        <taxon>Metazoa</taxon>
        <taxon>Ecdysozoa</taxon>
        <taxon>Arthropoda</taxon>
        <taxon>Hexapoda</taxon>
        <taxon>Insecta</taxon>
        <taxon>Pterygota</taxon>
        <taxon>Neoptera</taxon>
        <taxon>Endopterygota</taxon>
        <taxon>Diptera</taxon>
        <taxon>Nematocera</taxon>
        <taxon>Culicoidea</taxon>
        <taxon>Culicidae</taxon>
        <taxon>Anophelinae</taxon>
        <taxon>Anopheles</taxon>
    </lineage>
</organism>
<feature type="chain" id="PRO_5014888951" evidence="1">
    <location>
        <begin position="16"/>
        <end position="80"/>
    </location>
</feature>
<dbReference type="EMBL" id="GGFJ01013572">
    <property type="protein sequence ID" value="MBW62713.1"/>
    <property type="molecule type" value="Transcribed_RNA"/>
</dbReference>
<proteinExistence type="predicted"/>
<reference evidence="2" key="1">
    <citation type="submission" date="2018-01" db="EMBL/GenBank/DDBJ databases">
        <title>An insight into the sialome of Amazonian anophelines.</title>
        <authorList>
            <person name="Ribeiro J.M."/>
            <person name="Scarpassa V."/>
            <person name="Calvo E."/>
        </authorList>
    </citation>
    <scope>NUCLEOTIDE SEQUENCE</scope>
    <source>
        <tissue evidence="2">Salivary glands</tissue>
    </source>
</reference>
<evidence type="ECO:0000313" key="2">
    <source>
        <dbReference type="EMBL" id="MBW62713.1"/>
    </source>
</evidence>
<evidence type="ECO:0000256" key="1">
    <source>
        <dbReference type="SAM" id="SignalP"/>
    </source>
</evidence>